<protein>
    <submittedName>
        <fullName evidence="2">DUF885 domain-containing protein</fullName>
    </submittedName>
</protein>
<dbReference type="PANTHER" id="PTHR33361">
    <property type="entry name" value="GLR0591 PROTEIN"/>
    <property type="match status" value="1"/>
</dbReference>
<proteinExistence type="predicted"/>
<feature type="signal peptide" evidence="1">
    <location>
        <begin position="1"/>
        <end position="21"/>
    </location>
</feature>
<dbReference type="EMBL" id="JAVDDT010000004">
    <property type="protein sequence ID" value="MDQ2069768.1"/>
    <property type="molecule type" value="Genomic_DNA"/>
</dbReference>
<keyword evidence="3" id="KW-1185">Reference proteome</keyword>
<evidence type="ECO:0000313" key="2">
    <source>
        <dbReference type="EMBL" id="MDQ2069768.1"/>
    </source>
</evidence>
<keyword evidence="1" id="KW-0732">Signal</keyword>
<evidence type="ECO:0000313" key="3">
    <source>
        <dbReference type="Proteomes" id="UP001239019"/>
    </source>
</evidence>
<dbReference type="RefSeq" id="WP_306728266.1">
    <property type="nucleotide sequence ID" value="NZ_JAVDDT010000004.1"/>
</dbReference>
<evidence type="ECO:0000256" key="1">
    <source>
        <dbReference type="SAM" id="SignalP"/>
    </source>
</evidence>
<dbReference type="PANTHER" id="PTHR33361:SF16">
    <property type="entry name" value="DUF885 DOMAIN-CONTAINING PROTEIN"/>
    <property type="match status" value="1"/>
</dbReference>
<accession>A0ABU0W6V8</accession>
<organism evidence="2 3">
    <name type="scientific">Natronospira bacteriovora</name>
    <dbReference type="NCBI Taxonomy" id="3069753"/>
    <lineage>
        <taxon>Bacteria</taxon>
        <taxon>Pseudomonadati</taxon>
        <taxon>Pseudomonadota</taxon>
        <taxon>Gammaproteobacteria</taxon>
        <taxon>Natronospirales</taxon>
        <taxon>Natronospiraceae</taxon>
        <taxon>Natronospira</taxon>
    </lineage>
</organism>
<dbReference type="InterPro" id="IPR010281">
    <property type="entry name" value="DUF885"/>
</dbReference>
<name>A0ABU0W6V8_9GAMM</name>
<comment type="caution">
    <text evidence="2">The sequence shown here is derived from an EMBL/GenBank/DDBJ whole genome shotgun (WGS) entry which is preliminary data.</text>
</comment>
<gene>
    <name evidence="2" type="ORF">RBH19_07775</name>
</gene>
<dbReference type="Pfam" id="PF05960">
    <property type="entry name" value="DUF885"/>
    <property type="match status" value="1"/>
</dbReference>
<reference evidence="2 3" key="1">
    <citation type="submission" date="2023-08" db="EMBL/GenBank/DDBJ databases">
        <title>Whole-genome sequencing of halo(alkali)philic microorganisms from hypersaline lakes.</title>
        <authorList>
            <person name="Sorokin D.Y."/>
            <person name="Abbas B."/>
            <person name="Merkel A.Y."/>
        </authorList>
    </citation>
    <scope>NUCLEOTIDE SEQUENCE [LARGE SCALE GENOMIC DNA]</scope>
    <source>
        <strain evidence="2 3">AB-CW4</strain>
    </source>
</reference>
<sequence>MSRSYSLIPASLILALLAACATPVEREREAASDALHVAFDDYFDTQIERNPLYATFLGDHRFNDRLAITIAPDYRVETLAIEKEYLQRVEAIDPELLDHQDRLSREIFIREREGAIRGYQFPSHLLPLNQFRNMGNTMAQLGSGQGAQPFNNEGDYRNFIGRMQDFERWVDQAIANMREGMAAGVVQPGILMERTADQLRAHMVDEPEDSLFWAPMKELPGDMSDSARASLKSDYRQAISDTLIPSYRRLHAFILDEYLPQTLPVDGMHGLPDGDAWYAHLVAQTTTTDLSPAEIHEIGLAEVERIHGEIHQVMADVDFDGSLHDFFEFTATDPQFYVSEPEYLIQAYEDLREFVDEAAKELFDLTPEADYEIRPVEPFRERSAAGASYMRPAADRSRPGIFYVNTYDLSARPLWAVESLFLHEAVPGHHFQIALQQEQDHLPRFRQFGGNTAFIEGWALYAEAIGPEMGLYEDPYQYFGMLNAELWRAIRLVVDTGLHYHGWTREEVLDYMFANSAVGEARAVSEAERYMAIPSQALAYKIGQLEIQRLRRAAEEALGDRFDVRRFHNMILSNGAVPLDILEDEVQRWVDEQRS</sequence>
<dbReference type="PROSITE" id="PS51257">
    <property type="entry name" value="PROKAR_LIPOPROTEIN"/>
    <property type="match status" value="1"/>
</dbReference>
<dbReference type="Proteomes" id="UP001239019">
    <property type="component" value="Unassembled WGS sequence"/>
</dbReference>
<feature type="chain" id="PRO_5045331144" evidence="1">
    <location>
        <begin position="22"/>
        <end position="595"/>
    </location>
</feature>